<protein>
    <submittedName>
        <fullName evidence="1">Uncharacterized protein</fullName>
    </submittedName>
</protein>
<dbReference type="EMBL" id="BMAT01012918">
    <property type="protein sequence ID" value="GFS02013.1"/>
    <property type="molecule type" value="Genomic_DNA"/>
</dbReference>
<proteinExistence type="predicted"/>
<reference evidence="1 2" key="1">
    <citation type="journal article" date="2021" name="Elife">
        <title>Chloroplast acquisition without the gene transfer in kleptoplastic sea slugs, Plakobranchus ocellatus.</title>
        <authorList>
            <person name="Maeda T."/>
            <person name="Takahashi S."/>
            <person name="Yoshida T."/>
            <person name="Shimamura S."/>
            <person name="Takaki Y."/>
            <person name="Nagai Y."/>
            <person name="Toyoda A."/>
            <person name="Suzuki Y."/>
            <person name="Arimoto A."/>
            <person name="Ishii H."/>
            <person name="Satoh N."/>
            <person name="Nishiyama T."/>
            <person name="Hasebe M."/>
            <person name="Maruyama T."/>
            <person name="Minagawa J."/>
            <person name="Obokata J."/>
            <person name="Shigenobu S."/>
        </authorList>
    </citation>
    <scope>NUCLEOTIDE SEQUENCE [LARGE SCALE GENOMIC DNA]</scope>
</reference>
<gene>
    <name evidence="1" type="ORF">ElyMa_006435700</name>
</gene>
<evidence type="ECO:0000313" key="2">
    <source>
        <dbReference type="Proteomes" id="UP000762676"/>
    </source>
</evidence>
<sequence>MARSDVTDDVIAEWSLRPCDTAVYNLLERPSGKVGETELVSRHTPKLYCAIVQYSVDQSTYVEFSSYQNLQEKQWSFSGITSYQARKSDSNVDSCRLLLQSTRL</sequence>
<accession>A0AAV4HUZ5</accession>
<dbReference type="AlphaFoldDB" id="A0AAV4HUZ5"/>
<comment type="caution">
    <text evidence="1">The sequence shown here is derived from an EMBL/GenBank/DDBJ whole genome shotgun (WGS) entry which is preliminary data.</text>
</comment>
<keyword evidence="2" id="KW-1185">Reference proteome</keyword>
<dbReference type="Proteomes" id="UP000762676">
    <property type="component" value="Unassembled WGS sequence"/>
</dbReference>
<name>A0AAV4HUZ5_9GAST</name>
<evidence type="ECO:0000313" key="1">
    <source>
        <dbReference type="EMBL" id="GFS02013.1"/>
    </source>
</evidence>
<organism evidence="1 2">
    <name type="scientific">Elysia marginata</name>
    <dbReference type="NCBI Taxonomy" id="1093978"/>
    <lineage>
        <taxon>Eukaryota</taxon>
        <taxon>Metazoa</taxon>
        <taxon>Spiralia</taxon>
        <taxon>Lophotrochozoa</taxon>
        <taxon>Mollusca</taxon>
        <taxon>Gastropoda</taxon>
        <taxon>Heterobranchia</taxon>
        <taxon>Euthyneura</taxon>
        <taxon>Panpulmonata</taxon>
        <taxon>Sacoglossa</taxon>
        <taxon>Placobranchoidea</taxon>
        <taxon>Plakobranchidae</taxon>
        <taxon>Elysia</taxon>
    </lineage>
</organism>